<dbReference type="AlphaFoldDB" id="A0A5S3X5X4"/>
<gene>
    <name evidence="1" type="ORF">CWB98_03625</name>
</gene>
<dbReference type="Proteomes" id="UP000306719">
    <property type="component" value="Unassembled WGS sequence"/>
</dbReference>
<name>A0A5S3X5X4_9GAMM</name>
<reference evidence="2" key="2">
    <citation type="submission" date="2019-06" db="EMBL/GenBank/DDBJ databases">
        <title>Co-occurence of chitin degradation, pigmentation and bioactivity in marine Pseudoalteromonas.</title>
        <authorList>
            <person name="Sonnenschein E.C."/>
            <person name="Bech P.K."/>
        </authorList>
    </citation>
    <scope>NUCLEOTIDE SEQUENCE [LARGE SCALE GENOMIC DNA]</scope>
    <source>
        <strain evidence="2">S2599</strain>
    </source>
</reference>
<evidence type="ECO:0000313" key="1">
    <source>
        <dbReference type="EMBL" id="TMP39689.1"/>
    </source>
</evidence>
<reference evidence="1 2" key="1">
    <citation type="submission" date="2018-01" db="EMBL/GenBank/DDBJ databases">
        <authorList>
            <person name="Paulsen S."/>
            <person name="Gram L.K."/>
        </authorList>
    </citation>
    <scope>NUCLEOTIDE SEQUENCE [LARGE SCALE GENOMIC DNA]</scope>
    <source>
        <strain evidence="1 2">S2599</strain>
    </source>
</reference>
<evidence type="ECO:0000313" key="2">
    <source>
        <dbReference type="Proteomes" id="UP000306719"/>
    </source>
</evidence>
<comment type="caution">
    <text evidence="1">The sequence shown here is derived from an EMBL/GenBank/DDBJ whole genome shotgun (WGS) entry which is preliminary data.</text>
</comment>
<dbReference type="OrthoDB" id="6289627at2"/>
<dbReference type="EMBL" id="PNCJ01000005">
    <property type="protein sequence ID" value="TMP39689.1"/>
    <property type="molecule type" value="Genomic_DNA"/>
</dbReference>
<protein>
    <submittedName>
        <fullName evidence="1">Uncharacterized protein</fullName>
    </submittedName>
</protein>
<organism evidence="1 2">
    <name type="scientific">Pseudoalteromonas rubra</name>
    <dbReference type="NCBI Taxonomy" id="43658"/>
    <lineage>
        <taxon>Bacteria</taxon>
        <taxon>Pseudomonadati</taxon>
        <taxon>Pseudomonadota</taxon>
        <taxon>Gammaproteobacteria</taxon>
        <taxon>Alteromonadales</taxon>
        <taxon>Pseudoalteromonadaceae</taxon>
        <taxon>Pseudoalteromonas</taxon>
    </lineage>
</organism>
<dbReference type="RefSeq" id="WP_138543579.1">
    <property type="nucleotide sequence ID" value="NZ_PNCJ01000005.1"/>
</dbReference>
<sequence length="233" mass="24996">MKKIRPLTLLTKLASLVKLTGRNMGRDQSNDNSLSGGQELLVTGCGPYRPDKPRAKGPYKPVRPGACEVNAVQVLSENLSVGVMGGTTAKTPPRSMATGIYQVSSLKTENIHKLSKRTCSSISGSTGYKPPRAKVASLLNDTKPDYSKNGLNSKRIKIDICTYISGGTTDYKPPRVARELSAPTFPKNSTASQELTLKMCNCIYGGSGAYKPPRVARIHIDSDPIIPVESSQG</sequence>
<proteinExistence type="predicted"/>
<accession>A0A5S3X5X4</accession>